<feature type="compositionally biased region" description="Low complexity" evidence="3">
    <location>
        <begin position="692"/>
        <end position="705"/>
    </location>
</feature>
<evidence type="ECO:0000313" key="7">
    <source>
        <dbReference type="Proteomes" id="UP000437017"/>
    </source>
</evidence>
<feature type="compositionally biased region" description="Polar residues" evidence="3">
    <location>
        <begin position="722"/>
        <end position="731"/>
    </location>
</feature>
<accession>A0A6A1Q4F4</accession>
<organism evidence="6 7">
    <name type="scientific">Balaenoptera physalus</name>
    <name type="common">Fin whale</name>
    <name type="synonym">Balaena physalus</name>
    <dbReference type="NCBI Taxonomy" id="9770"/>
    <lineage>
        <taxon>Eukaryota</taxon>
        <taxon>Metazoa</taxon>
        <taxon>Chordata</taxon>
        <taxon>Craniata</taxon>
        <taxon>Vertebrata</taxon>
        <taxon>Euteleostomi</taxon>
        <taxon>Mammalia</taxon>
        <taxon>Eutheria</taxon>
        <taxon>Laurasiatheria</taxon>
        <taxon>Artiodactyla</taxon>
        <taxon>Whippomorpha</taxon>
        <taxon>Cetacea</taxon>
        <taxon>Mysticeti</taxon>
        <taxon>Balaenopteridae</taxon>
        <taxon>Balaenoptera</taxon>
    </lineage>
</organism>
<dbReference type="InterPro" id="IPR039041">
    <property type="entry name" value="Nav/unc-53"/>
</dbReference>
<dbReference type="Pfam" id="PF23092">
    <property type="entry name" value="Ubiquitin_6"/>
    <property type="match status" value="1"/>
</dbReference>
<feature type="compositionally biased region" description="Polar residues" evidence="3">
    <location>
        <begin position="12"/>
        <end position="23"/>
    </location>
</feature>
<feature type="coiled-coil region" evidence="2">
    <location>
        <begin position="1202"/>
        <end position="1257"/>
    </location>
</feature>
<protein>
    <recommendedName>
        <fullName evidence="8">Neuron navigator 3</fullName>
    </recommendedName>
</protein>
<gene>
    <name evidence="6" type="ORF">E2I00_020204</name>
</gene>
<dbReference type="InterPro" id="IPR057126">
    <property type="entry name" value="NAV1-like_ubiquitin-like"/>
</dbReference>
<feature type="region of interest" description="Disordered" evidence="3">
    <location>
        <begin position="1"/>
        <end position="27"/>
    </location>
</feature>
<evidence type="ECO:0000256" key="3">
    <source>
        <dbReference type="SAM" id="MobiDB-lite"/>
    </source>
</evidence>
<feature type="domain" description="CortBP2/NAV1-like AAA+ ATPase lid" evidence="5">
    <location>
        <begin position="1533"/>
        <end position="1574"/>
    </location>
</feature>
<evidence type="ECO:0008006" key="8">
    <source>
        <dbReference type="Google" id="ProtNLM"/>
    </source>
</evidence>
<feature type="non-terminal residue" evidence="6">
    <location>
        <position position="1"/>
    </location>
</feature>
<feature type="coiled-coil region" evidence="2">
    <location>
        <begin position="1044"/>
        <end position="1078"/>
    </location>
</feature>
<keyword evidence="7" id="KW-1185">Reference proteome</keyword>
<feature type="compositionally biased region" description="Basic and acidic residues" evidence="3">
    <location>
        <begin position="549"/>
        <end position="561"/>
    </location>
</feature>
<dbReference type="PANTHER" id="PTHR12784">
    <property type="entry name" value="STEERIN"/>
    <property type="match status" value="1"/>
</dbReference>
<evidence type="ECO:0000256" key="2">
    <source>
        <dbReference type="SAM" id="Coils"/>
    </source>
</evidence>
<feature type="compositionally biased region" description="Low complexity" evidence="3">
    <location>
        <begin position="741"/>
        <end position="761"/>
    </location>
</feature>
<evidence type="ECO:0000313" key="6">
    <source>
        <dbReference type="EMBL" id="KAB0403028.1"/>
    </source>
</evidence>
<comment type="caution">
    <text evidence="6">The sequence shown here is derived from an EMBL/GenBank/DDBJ whole genome shotgun (WGS) entry which is preliminary data.</text>
</comment>
<evidence type="ECO:0000256" key="1">
    <source>
        <dbReference type="ARBA" id="ARBA00023054"/>
    </source>
</evidence>
<feature type="region of interest" description="Disordered" evidence="3">
    <location>
        <begin position="1081"/>
        <end position="1185"/>
    </location>
</feature>
<proteinExistence type="predicted"/>
<feature type="compositionally biased region" description="Polar residues" evidence="3">
    <location>
        <begin position="431"/>
        <end position="460"/>
    </location>
</feature>
<feature type="compositionally biased region" description="Low complexity" evidence="3">
    <location>
        <begin position="1103"/>
        <end position="1120"/>
    </location>
</feature>
<feature type="compositionally biased region" description="Low complexity" evidence="3">
    <location>
        <begin position="417"/>
        <end position="430"/>
    </location>
</feature>
<feature type="domain" description="Neuron navigator 1-like ubiquitin-like" evidence="4">
    <location>
        <begin position="1286"/>
        <end position="1393"/>
    </location>
</feature>
<dbReference type="Proteomes" id="UP000437017">
    <property type="component" value="Unassembled WGS sequence"/>
</dbReference>
<dbReference type="GO" id="GO:0022008">
    <property type="term" value="P:neurogenesis"/>
    <property type="evidence" value="ECO:0007669"/>
    <property type="project" value="InterPro"/>
</dbReference>
<feature type="region of interest" description="Disordered" evidence="3">
    <location>
        <begin position="894"/>
        <end position="928"/>
    </location>
</feature>
<dbReference type="EMBL" id="SGJD01000886">
    <property type="protein sequence ID" value="KAB0403028.1"/>
    <property type="molecule type" value="Genomic_DNA"/>
</dbReference>
<feature type="non-terminal residue" evidence="6">
    <location>
        <position position="1623"/>
    </location>
</feature>
<dbReference type="PANTHER" id="PTHR12784:SF18">
    <property type="entry name" value="NEURON NAVIGATOR 3"/>
    <property type="match status" value="1"/>
</dbReference>
<feature type="compositionally biased region" description="Acidic residues" evidence="3">
    <location>
        <begin position="100"/>
        <end position="112"/>
    </location>
</feature>
<name>A0A6A1Q4F4_BALPH</name>
<sequence>SKVRPKGAGLQKQKSLTNLSLTSEGERRPTVRISNWFGNAAKASQRESSYAERRSLSRFLSRSVQSLYHTSGPGAWKLLPASRAGTESLEEWSSRKFLEGESDEDSRSEEENVSPRPGSTGRGWAEEEGESCLREGTALLDEDVILTMLGDLEQALYTDLLGEDPETRRMRTVKNIADLRQNLEETMSSLRGTQISHSTLETTFDSTVTTEVNGRTIPNLTGRPTPMTWRLGQACPRLQAGDAPSLGAGYPRSSTSRFIHTDPSRFMYTTPLRRAAVSRLGNMSQIDMSEKASSDLDMSSEVDVGGYMSDGDILGKSLRADDINSGYMTDGGLNLYTRSLNRIPDTATSRDVIQRGVHDVTVDADRSIKFSQRDTLVVIPAVQNENAATREKPIKIYKSSFNLQCTAKKWVFRSWDDSSSVSSGLSDTLDNISTDDLNTTSSVSSYSNATAPSRKNMQLKTDSEKRSATDEPWDSTEEVKKTEEDFDSHGDGGGKWKGVSSGLPEDPEKTGQKASLSVSQTGSWRRGMSAQGGAPSRQKAGTSALKTPGKTDDAKASEKGKTPLKGSTLQRSPSDAGKSSGDEGKKPPSGIGRSTATGSFGFKKPSGVGSSAMITSSGATITSGSATLGKIPKSAAIGGKSNAGRKTSLDGSQNQDDVVLHVSSKTSLQYRSLPRPSKSSTSGIPGRGGHRSSTSSIDSNVSSKSAGATTSKLREPTKIASGRSSPVTVNQTDKEKEKVAVSDSESVSLSGSPKSSPTSASACGTQGLRQPGSKYPDIASPTFRRLFGAKAGGKSASAPNTEGGLVWAANLSSSSAGSKDTPSYQSMTSLHTSSESIDLPLSHHGSLSGLTTGTHEVQSLLMRTGSVRSTLSERYTPSSRQANQEEGKEWLRSHSTGGLQDTGMSPTNLSQFNLPGPSMMRSNSIPAQDSSFDLYDDSQLCGSATSLEERPRAISHSGSFRDSMEEVHGSSLSLVSSTSSLYSTQIHKLRRELVASQEKVATLTSQLSANINVLLKLSKDESQEIQAHLVAAFEKSLGNMTGRLQSLTMTAEQKESELIELRETIEMLKAQNSAAQAAIQGALNGPDHPPKDLRIRRQHSSESVSSINSATSHSSIGSGNDADSKKKKKKNWLRSSFKQAFGKKKSTKPPSSHSDIEELTDSSLPASPKLPHNAGDCGPASMKPSQSASAICECTEAEAEIILQLKSELREKELKLTDIRLEALSSAHHLDQIREAMNRMQNEIEILKAENDRLKAETGNAAKPARPPSESANILLDDAGDATGHKDGRSVKIIVSISKGYGRAKDQKSQAYLIGSIGVSGKTKWDVLDGVIRRLFKEYVFRIDTSTSLGLSSDCIASYCIGDLIRSHNLEVPELLPCGYLVGDNNIITVNLKVSLQIFIFENYVNHFDNFDMMEKTTEKYVLVFTALYLLQELQQYLANLAEQCSADNNGVELPVVIILDNLHHVGSLSDVFNGFLNCKYNKWYACEIFRVIRYEKMSIYYWNNESGSFFITKSRAASQFQVGAVCKPHRTSPRLFLPCPMDVEGSRVWFMDLWNYSLVPYILEAASCHNVIQLLQEKLKDSSKAAMGFRGLSVRHFAFVSLNRKKPHRTLHTVFCAIQDQD</sequence>
<evidence type="ECO:0000259" key="4">
    <source>
        <dbReference type="Pfam" id="PF23092"/>
    </source>
</evidence>
<dbReference type="InterPro" id="IPR057568">
    <property type="entry name" value="CortBP2_NAV1-like_AAA_lid"/>
</dbReference>
<evidence type="ECO:0000259" key="5">
    <source>
        <dbReference type="Pfam" id="PF25408"/>
    </source>
</evidence>
<keyword evidence="1 2" id="KW-0175">Coiled coil</keyword>
<feature type="region of interest" description="Disordered" evidence="3">
    <location>
        <begin position="90"/>
        <end position="130"/>
    </location>
</feature>
<feature type="compositionally biased region" description="Polar residues" evidence="3">
    <location>
        <begin position="894"/>
        <end position="913"/>
    </location>
</feature>
<dbReference type="Pfam" id="PF25408">
    <property type="entry name" value="AAA_lid_NAV1"/>
    <property type="match status" value="1"/>
</dbReference>
<dbReference type="OrthoDB" id="2161974at2759"/>
<feature type="region of interest" description="Disordered" evidence="3">
    <location>
        <begin position="417"/>
        <end position="780"/>
    </location>
</feature>
<feature type="compositionally biased region" description="Polar residues" evidence="3">
    <location>
        <begin position="512"/>
        <end position="523"/>
    </location>
</feature>
<reference evidence="6 7" key="1">
    <citation type="journal article" date="2019" name="PLoS ONE">
        <title>Genomic analyses reveal an absence of contemporary introgressive admixture between fin whales and blue whales, despite known hybrids.</title>
        <authorList>
            <person name="Westbury M.V."/>
            <person name="Petersen B."/>
            <person name="Lorenzen E.D."/>
        </authorList>
    </citation>
    <scope>NUCLEOTIDE SEQUENCE [LARGE SCALE GENOMIC DNA]</scope>
    <source>
        <strain evidence="6">FinWhale-01</strain>
    </source>
</reference>
<feature type="compositionally biased region" description="Basic and acidic residues" evidence="3">
    <location>
        <begin position="477"/>
        <end position="494"/>
    </location>
</feature>
<feature type="compositionally biased region" description="Low complexity" evidence="3">
    <location>
        <begin position="609"/>
        <end position="627"/>
    </location>
</feature>